<gene>
    <name evidence="1" type="ORF">EVAR_62652_1</name>
</gene>
<sequence length="90" mass="10342">MFVEPTPPPYDWVRFGLTPSRASHAINGCSLRPVQKPREKQINNGVSSKIFRSLVMERESECGNKKKKNKLMRLQLQATPAKIYNLISVW</sequence>
<dbReference type="AlphaFoldDB" id="A0A4C1YZI5"/>
<proteinExistence type="predicted"/>
<reference evidence="1 2" key="1">
    <citation type="journal article" date="2019" name="Commun. Biol.">
        <title>The bagworm genome reveals a unique fibroin gene that provides high tensile strength.</title>
        <authorList>
            <person name="Kono N."/>
            <person name="Nakamura H."/>
            <person name="Ohtoshi R."/>
            <person name="Tomita M."/>
            <person name="Numata K."/>
            <person name="Arakawa K."/>
        </authorList>
    </citation>
    <scope>NUCLEOTIDE SEQUENCE [LARGE SCALE GENOMIC DNA]</scope>
</reference>
<keyword evidence="2" id="KW-1185">Reference proteome</keyword>
<name>A0A4C1YZI5_EUMVA</name>
<dbReference type="Proteomes" id="UP000299102">
    <property type="component" value="Unassembled WGS sequence"/>
</dbReference>
<evidence type="ECO:0000313" key="2">
    <source>
        <dbReference type="Proteomes" id="UP000299102"/>
    </source>
</evidence>
<comment type="caution">
    <text evidence="1">The sequence shown here is derived from an EMBL/GenBank/DDBJ whole genome shotgun (WGS) entry which is preliminary data.</text>
</comment>
<evidence type="ECO:0000313" key="1">
    <source>
        <dbReference type="EMBL" id="GBP81736.1"/>
    </source>
</evidence>
<accession>A0A4C1YZI5</accession>
<dbReference type="EMBL" id="BGZK01001528">
    <property type="protein sequence ID" value="GBP81736.1"/>
    <property type="molecule type" value="Genomic_DNA"/>
</dbReference>
<organism evidence="1 2">
    <name type="scientific">Eumeta variegata</name>
    <name type="common">Bagworm moth</name>
    <name type="synonym">Eumeta japonica</name>
    <dbReference type="NCBI Taxonomy" id="151549"/>
    <lineage>
        <taxon>Eukaryota</taxon>
        <taxon>Metazoa</taxon>
        <taxon>Ecdysozoa</taxon>
        <taxon>Arthropoda</taxon>
        <taxon>Hexapoda</taxon>
        <taxon>Insecta</taxon>
        <taxon>Pterygota</taxon>
        <taxon>Neoptera</taxon>
        <taxon>Endopterygota</taxon>
        <taxon>Lepidoptera</taxon>
        <taxon>Glossata</taxon>
        <taxon>Ditrysia</taxon>
        <taxon>Tineoidea</taxon>
        <taxon>Psychidae</taxon>
        <taxon>Oiketicinae</taxon>
        <taxon>Eumeta</taxon>
    </lineage>
</organism>
<protein>
    <submittedName>
        <fullName evidence="1">Uncharacterized protein</fullName>
    </submittedName>
</protein>